<evidence type="ECO:0000313" key="4">
    <source>
        <dbReference type="Proteomes" id="UP000192257"/>
    </source>
</evidence>
<dbReference type="EMBL" id="NBCO01000001">
    <property type="protein sequence ID" value="ORC93375.1"/>
    <property type="molecule type" value="Genomic_DNA"/>
</dbReference>
<dbReference type="VEuPathDB" id="TriTrypDB:TM35_000012520"/>
<feature type="region of interest" description="Disordered" evidence="1">
    <location>
        <begin position="21"/>
        <end position="43"/>
    </location>
</feature>
<evidence type="ECO:0000256" key="1">
    <source>
        <dbReference type="SAM" id="MobiDB-lite"/>
    </source>
</evidence>
<keyword evidence="2" id="KW-0812">Transmembrane</keyword>
<dbReference type="GeneID" id="39980713"/>
<organism evidence="3 4">
    <name type="scientific">Trypanosoma theileri</name>
    <dbReference type="NCBI Taxonomy" id="67003"/>
    <lineage>
        <taxon>Eukaryota</taxon>
        <taxon>Discoba</taxon>
        <taxon>Euglenozoa</taxon>
        <taxon>Kinetoplastea</taxon>
        <taxon>Metakinetoplastina</taxon>
        <taxon>Trypanosomatida</taxon>
        <taxon>Trypanosomatidae</taxon>
        <taxon>Trypanosoma</taxon>
    </lineage>
</organism>
<accession>A0A1X0P979</accession>
<dbReference type="OrthoDB" id="10639868at2759"/>
<feature type="region of interest" description="Disordered" evidence="1">
    <location>
        <begin position="123"/>
        <end position="145"/>
    </location>
</feature>
<dbReference type="Proteomes" id="UP000192257">
    <property type="component" value="Unassembled WGS sequence"/>
</dbReference>
<evidence type="ECO:0000256" key="2">
    <source>
        <dbReference type="SAM" id="Phobius"/>
    </source>
</evidence>
<feature type="compositionally biased region" description="Basic and acidic residues" evidence="1">
    <location>
        <begin position="33"/>
        <end position="43"/>
    </location>
</feature>
<protein>
    <recommendedName>
        <fullName evidence="5">Transmembrane protein</fullName>
    </recommendedName>
</protein>
<keyword evidence="2" id="KW-0472">Membrane</keyword>
<feature type="transmembrane region" description="Helical" evidence="2">
    <location>
        <begin position="389"/>
        <end position="411"/>
    </location>
</feature>
<dbReference type="RefSeq" id="XP_028887441.1">
    <property type="nucleotide sequence ID" value="XM_029020933.1"/>
</dbReference>
<feature type="compositionally biased region" description="Polar residues" evidence="1">
    <location>
        <begin position="125"/>
        <end position="142"/>
    </location>
</feature>
<comment type="caution">
    <text evidence="3">The sequence shown here is derived from an EMBL/GenBank/DDBJ whole genome shotgun (WGS) entry which is preliminary data.</text>
</comment>
<feature type="transmembrane region" description="Helical" evidence="2">
    <location>
        <begin position="214"/>
        <end position="239"/>
    </location>
</feature>
<feature type="transmembrane region" description="Helical" evidence="2">
    <location>
        <begin position="173"/>
        <end position="194"/>
    </location>
</feature>
<dbReference type="AlphaFoldDB" id="A0A1X0P979"/>
<keyword evidence="2" id="KW-1133">Transmembrane helix</keyword>
<reference evidence="3 4" key="1">
    <citation type="submission" date="2017-03" db="EMBL/GenBank/DDBJ databases">
        <title>An alternative strategy for trypanosome survival in the mammalian bloodstream revealed through genome and transcriptome analysis of the ubiquitous bovine parasite Trypanosoma (Megatrypanum) theileri.</title>
        <authorList>
            <person name="Kelly S."/>
            <person name="Ivens A."/>
            <person name="Mott A."/>
            <person name="O'Neill E."/>
            <person name="Emms D."/>
            <person name="Macleod O."/>
            <person name="Voorheis P."/>
            <person name="Matthews J."/>
            <person name="Matthews K."/>
            <person name="Carrington M."/>
        </authorList>
    </citation>
    <scope>NUCLEOTIDE SEQUENCE [LARGE SCALE GENOMIC DNA]</scope>
    <source>
        <strain evidence="3">Edinburgh</strain>
    </source>
</reference>
<evidence type="ECO:0000313" key="3">
    <source>
        <dbReference type="EMBL" id="ORC93375.1"/>
    </source>
</evidence>
<feature type="transmembrane region" description="Helical" evidence="2">
    <location>
        <begin position="431"/>
        <end position="455"/>
    </location>
</feature>
<evidence type="ECO:0008006" key="5">
    <source>
        <dbReference type="Google" id="ProtNLM"/>
    </source>
</evidence>
<proteinExistence type="predicted"/>
<feature type="region of interest" description="Disordered" evidence="1">
    <location>
        <begin position="250"/>
        <end position="269"/>
    </location>
</feature>
<name>A0A1X0P979_9TRYP</name>
<gene>
    <name evidence="3" type="ORF">TM35_000012520</name>
</gene>
<keyword evidence="4" id="KW-1185">Reference proteome</keyword>
<sequence length="462" mass="51053">MQQAVRHVDPMGVSASFLTHEISPSSTQPRPLHASEEGGSRDDTVQNTVIESVFSTGVNLLGVTGVRQDESVNASIDGIPHQRRHVVYEYDDGLFVSRALHNKLIVKEKEMIERVSVPEGRHRLSSATTTTVSGRNSGNNRPSMMDVSNYARRAEGFRGIVQKALKYMRRIESFFTAFGAGASLISLLIVRVGNHQDPPLDDPVLLYFAIVYKFNGSLFLFIFLLLLIISLAPLASGLADSQWRHVRRRQRSHSLDNDTQIQMTQQQQQQRRRVESAIRRKPGVRFADQHAGVEGALFSTYDGGVNSVLTESLPLSVVGGTRGESMMTLPYSTAAVSMPPSASFGVGVGSSGDGAVRGTGRRRTRVFTPVDNTIARKLLGRSWINPWRVLLVPLLWLHLLGLVFTVVEIALTEGRKPSEVLTLRQDGNSAAAILLLAVICIRTALLFLVFLIELFQSERWID</sequence>